<gene>
    <name evidence="1" type="ORF">L9F63_014108</name>
</gene>
<feature type="non-terminal residue" evidence="1">
    <location>
        <position position="1"/>
    </location>
</feature>
<dbReference type="AlphaFoldDB" id="A0AAD8A9D7"/>
<dbReference type="Proteomes" id="UP001233999">
    <property type="component" value="Unassembled WGS sequence"/>
</dbReference>
<evidence type="ECO:0000313" key="1">
    <source>
        <dbReference type="EMBL" id="KAJ9594496.1"/>
    </source>
</evidence>
<feature type="non-terminal residue" evidence="1">
    <location>
        <position position="56"/>
    </location>
</feature>
<reference evidence="1" key="2">
    <citation type="submission" date="2023-05" db="EMBL/GenBank/DDBJ databases">
        <authorList>
            <person name="Fouks B."/>
        </authorList>
    </citation>
    <scope>NUCLEOTIDE SEQUENCE</scope>
    <source>
        <strain evidence="1">Stay&amp;Tobe</strain>
        <tissue evidence="1">Testes</tissue>
    </source>
</reference>
<accession>A0AAD8A9D7</accession>
<keyword evidence="2" id="KW-1185">Reference proteome</keyword>
<dbReference type="EMBL" id="JASPKZ010003044">
    <property type="protein sequence ID" value="KAJ9594496.1"/>
    <property type="molecule type" value="Genomic_DNA"/>
</dbReference>
<reference evidence="1" key="1">
    <citation type="journal article" date="2023" name="IScience">
        <title>Live-bearing cockroach genome reveals convergent evolutionary mechanisms linked to viviparity in insects and beyond.</title>
        <authorList>
            <person name="Fouks B."/>
            <person name="Harrison M.C."/>
            <person name="Mikhailova A.A."/>
            <person name="Marchal E."/>
            <person name="English S."/>
            <person name="Carruthers M."/>
            <person name="Jennings E.C."/>
            <person name="Chiamaka E.L."/>
            <person name="Frigard R.A."/>
            <person name="Pippel M."/>
            <person name="Attardo G.M."/>
            <person name="Benoit J.B."/>
            <person name="Bornberg-Bauer E."/>
            <person name="Tobe S.S."/>
        </authorList>
    </citation>
    <scope>NUCLEOTIDE SEQUENCE</scope>
    <source>
        <strain evidence="1">Stay&amp;Tobe</strain>
    </source>
</reference>
<proteinExistence type="predicted"/>
<evidence type="ECO:0000313" key="2">
    <source>
        <dbReference type="Proteomes" id="UP001233999"/>
    </source>
</evidence>
<organism evidence="1 2">
    <name type="scientific">Diploptera punctata</name>
    <name type="common">Pacific beetle cockroach</name>
    <dbReference type="NCBI Taxonomy" id="6984"/>
    <lineage>
        <taxon>Eukaryota</taxon>
        <taxon>Metazoa</taxon>
        <taxon>Ecdysozoa</taxon>
        <taxon>Arthropoda</taxon>
        <taxon>Hexapoda</taxon>
        <taxon>Insecta</taxon>
        <taxon>Pterygota</taxon>
        <taxon>Neoptera</taxon>
        <taxon>Polyneoptera</taxon>
        <taxon>Dictyoptera</taxon>
        <taxon>Blattodea</taxon>
        <taxon>Blaberoidea</taxon>
        <taxon>Blaberidae</taxon>
        <taxon>Diplopterinae</taxon>
        <taxon>Diploptera</taxon>
    </lineage>
</organism>
<comment type="caution">
    <text evidence="1">The sequence shown here is derived from an EMBL/GenBank/DDBJ whole genome shotgun (WGS) entry which is preliminary data.</text>
</comment>
<sequence>TEGELVTIRILIISASFSTNHKIQNSIRLHISIKILHQRLKIPTCQLLNSAAQRRE</sequence>
<protein>
    <submittedName>
        <fullName evidence="1">Uncharacterized protein</fullName>
    </submittedName>
</protein>
<name>A0AAD8A9D7_DIPPU</name>